<comment type="caution">
    <text evidence="2">The sequence shown here is derived from an EMBL/GenBank/DDBJ whole genome shotgun (WGS) entry which is preliminary data.</text>
</comment>
<evidence type="ECO:0000313" key="3">
    <source>
        <dbReference type="Proteomes" id="UP001202180"/>
    </source>
</evidence>
<evidence type="ECO:0000259" key="1">
    <source>
        <dbReference type="Pfam" id="PF06283"/>
    </source>
</evidence>
<organism evidence="2 3">
    <name type="scientific">Spirosoma liriopis</name>
    <dbReference type="NCBI Taxonomy" id="2937440"/>
    <lineage>
        <taxon>Bacteria</taxon>
        <taxon>Pseudomonadati</taxon>
        <taxon>Bacteroidota</taxon>
        <taxon>Cytophagia</taxon>
        <taxon>Cytophagales</taxon>
        <taxon>Cytophagaceae</taxon>
        <taxon>Spirosoma</taxon>
    </lineage>
</organism>
<evidence type="ECO:0000313" key="2">
    <source>
        <dbReference type="EMBL" id="MCK8494860.1"/>
    </source>
</evidence>
<dbReference type="Pfam" id="PF06283">
    <property type="entry name" value="ThuA"/>
    <property type="match status" value="1"/>
</dbReference>
<name>A0ABT0HS97_9BACT</name>
<protein>
    <submittedName>
        <fullName evidence="2">ThuA domain-containing protein</fullName>
    </submittedName>
</protein>
<dbReference type="Proteomes" id="UP001202180">
    <property type="component" value="Unassembled WGS sequence"/>
</dbReference>
<dbReference type="InterPro" id="IPR029062">
    <property type="entry name" value="Class_I_gatase-like"/>
</dbReference>
<dbReference type="RefSeq" id="WP_248479466.1">
    <property type="nucleotide sequence ID" value="NZ_JALPRF010000005.1"/>
</dbReference>
<dbReference type="Gene3D" id="3.40.50.880">
    <property type="match status" value="1"/>
</dbReference>
<keyword evidence="3" id="KW-1185">Reference proteome</keyword>
<dbReference type="InterPro" id="IPR029010">
    <property type="entry name" value="ThuA-like"/>
</dbReference>
<reference evidence="2 3" key="1">
    <citation type="submission" date="2022-04" db="EMBL/GenBank/DDBJ databases">
        <title>Spirosoma sp. strain RP8 genome sequencing and assembly.</title>
        <authorList>
            <person name="Jung Y."/>
        </authorList>
    </citation>
    <scope>NUCLEOTIDE SEQUENCE [LARGE SCALE GENOMIC DNA]</scope>
    <source>
        <strain evidence="2 3">RP8</strain>
    </source>
</reference>
<dbReference type="SUPFAM" id="SSF52317">
    <property type="entry name" value="Class I glutamine amidotransferase-like"/>
    <property type="match status" value="1"/>
</dbReference>
<gene>
    <name evidence="2" type="ORF">M0L20_23525</name>
</gene>
<sequence length="303" mass="33747">MKISPAKRRTQAILQVWVKVVMVGLICSLLAKSSVAQSAKTPKKLVLIAGKKSHNPGEHEYLKSVRLLKVMLDQAPNVNGMSTEVHADGWPADPSTLDDADVIFMYADGSDFGMANDPLFVGDHWRILEKQMKRGCGLVLMHYSTFAPQSHSQAFLEWVGGYFDYESGKPGASGKEAWYSAITTETALCKPAVHPVARGLVPFQLREEFYYKIHFQEKDTRLKPVLTAKLSGVDEQTVAWAVERKNGGRGFGFTGGHFYANWEEPNYRKMLLNAIVWAAGGQVPAGGVESKFYTDKQIQEYLR</sequence>
<feature type="domain" description="ThuA-like" evidence="1">
    <location>
        <begin position="58"/>
        <end position="278"/>
    </location>
</feature>
<dbReference type="EMBL" id="JALPRF010000005">
    <property type="protein sequence ID" value="MCK8494860.1"/>
    <property type="molecule type" value="Genomic_DNA"/>
</dbReference>
<accession>A0ABT0HS97</accession>
<proteinExistence type="predicted"/>